<dbReference type="Gene3D" id="3.40.350.10">
    <property type="entry name" value="Creatinase/prolidase N-terminal domain"/>
    <property type="match status" value="2"/>
</dbReference>
<sequence>MLSPSASRLEALRTLLKHEGLDGLIVPHGDEFLGEYTPACAERLAWLTNFTGSAGLALVLADHAAVFSDGRYTTQLEQQVDQTCWACEHIYQNPPPAWLQAHTKTAARIGYDPRIMSQAELRPFQAAAQNYSLVPTPTNLIDHLWHDRPAFPAGPAVIHPLSYAGESAQSKRARLAHTLQHLGQNAAVLSDSASIAWLLNIRGSDIPCTPVVLAFALLHADATLDLFLHASKLPEPVRAWLGPDIRVHEPTQLERVLASLSGKTVGVDPATNAVWFAQTLSHHNATVQESPDPCLLPKALKNPTEQDGTRTAHLKDGVALCRFLHWLDTEGQGTTELKAAEKLESFRAEGTEYCGESFPAISGSGPNGAVIHYRVTPQTDRTLQQNEVYLIDSGGQYPQGTTDVTRTIWTGPDTPAPALKENFTRVLKGNLRLGRARFPKGTTGSALDSLARYDLWQAGLDYDHGTGHGVGSFLSVHEGPARISKIPNAIALDTGMILSNEPGYYQPGAYGIRLETLVLVQPLPATEDTRSSYQFETLTLAPFDRRLIDAKSLGTEDTSILDAYHARVLHLIGPHLPPTAKKWLETACAPLKSA</sequence>
<feature type="domain" description="Peptidase M24 C-terminal" evidence="6">
    <location>
        <begin position="533"/>
        <end position="591"/>
    </location>
</feature>
<keyword evidence="2" id="KW-0479">Metal-binding</keyword>
<dbReference type="InterPro" id="IPR000587">
    <property type="entry name" value="Creatinase_N"/>
</dbReference>
<protein>
    <submittedName>
        <fullName evidence="7">X-Pro aminopeptidase</fullName>
    </submittedName>
</protein>
<dbReference type="SUPFAM" id="SSF53092">
    <property type="entry name" value="Creatinase/prolidase N-terminal domain"/>
    <property type="match status" value="1"/>
</dbReference>
<dbReference type="EMBL" id="JOMO01000024">
    <property type="protein sequence ID" value="OUI81218.1"/>
    <property type="molecule type" value="Genomic_DNA"/>
</dbReference>
<evidence type="ECO:0000256" key="2">
    <source>
        <dbReference type="ARBA" id="ARBA00022723"/>
    </source>
</evidence>
<dbReference type="FunFam" id="3.90.230.10:FF:000009">
    <property type="entry name" value="xaa-Pro aminopeptidase 2"/>
    <property type="match status" value="1"/>
</dbReference>
<dbReference type="InterPro" id="IPR050422">
    <property type="entry name" value="X-Pro_aminopeptidase_P"/>
</dbReference>
<gene>
    <name evidence="7" type="ORF">HK12_05650</name>
</gene>
<keyword evidence="7" id="KW-0031">Aminopeptidase</keyword>
<dbReference type="InterPro" id="IPR000994">
    <property type="entry name" value="Pept_M24"/>
</dbReference>
<evidence type="ECO:0000313" key="8">
    <source>
        <dbReference type="Proteomes" id="UP000194639"/>
    </source>
</evidence>
<comment type="caution">
    <text evidence="7">The sequence shown here is derived from an EMBL/GenBank/DDBJ whole genome shotgun (WGS) entry which is preliminary data.</text>
</comment>
<dbReference type="Pfam" id="PF16189">
    <property type="entry name" value="Creatinase_N_2"/>
    <property type="match status" value="1"/>
</dbReference>
<evidence type="ECO:0000259" key="5">
    <source>
        <dbReference type="Pfam" id="PF01321"/>
    </source>
</evidence>
<accession>A0A252A1J7</accession>
<dbReference type="PANTHER" id="PTHR43763">
    <property type="entry name" value="XAA-PRO AMINOPEPTIDASE 1"/>
    <property type="match status" value="1"/>
</dbReference>
<dbReference type="GO" id="GO:0070006">
    <property type="term" value="F:metalloaminopeptidase activity"/>
    <property type="evidence" value="ECO:0007669"/>
    <property type="project" value="InterPro"/>
</dbReference>
<dbReference type="Proteomes" id="UP000194639">
    <property type="component" value="Unassembled WGS sequence"/>
</dbReference>
<dbReference type="Pfam" id="PF00557">
    <property type="entry name" value="Peptidase_M24"/>
    <property type="match status" value="1"/>
</dbReference>
<proteinExistence type="inferred from homology"/>
<dbReference type="InterPro" id="IPR033740">
    <property type="entry name" value="Pept_M24B"/>
</dbReference>
<dbReference type="InterPro" id="IPR032416">
    <property type="entry name" value="Peptidase_M24_C"/>
</dbReference>
<keyword evidence="3" id="KW-0378">Hydrolase</keyword>
<dbReference type="CDD" id="cd01085">
    <property type="entry name" value="APP"/>
    <property type="match status" value="1"/>
</dbReference>
<evidence type="ECO:0000256" key="3">
    <source>
        <dbReference type="ARBA" id="ARBA00022801"/>
    </source>
</evidence>
<dbReference type="Pfam" id="PF16188">
    <property type="entry name" value="Peptidase_M24_C"/>
    <property type="match status" value="1"/>
</dbReference>
<dbReference type="AlphaFoldDB" id="A0A252A1J7"/>
<dbReference type="GO" id="GO:0046872">
    <property type="term" value="F:metal ion binding"/>
    <property type="evidence" value="ECO:0007669"/>
    <property type="project" value="UniProtKB-KW"/>
</dbReference>
<dbReference type="Pfam" id="PF01321">
    <property type="entry name" value="Creatinase_N"/>
    <property type="match status" value="1"/>
</dbReference>
<feature type="domain" description="Creatinase N-terminal" evidence="5">
    <location>
        <begin position="8"/>
        <end position="138"/>
    </location>
</feature>
<organism evidence="7 8">
    <name type="scientific">Acetobacter orientalis</name>
    <dbReference type="NCBI Taxonomy" id="146474"/>
    <lineage>
        <taxon>Bacteria</taxon>
        <taxon>Pseudomonadati</taxon>
        <taxon>Pseudomonadota</taxon>
        <taxon>Alphaproteobacteria</taxon>
        <taxon>Acetobacterales</taxon>
        <taxon>Acetobacteraceae</taxon>
        <taxon>Acetobacter</taxon>
    </lineage>
</organism>
<keyword evidence="7" id="KW-0645">Protease</keyword>
<evidence type="ECO:0000259" key="6">
    <source>
        <dbReference type="Pfam" id="PF16188"/>
    </source>
</evidence>
<dbReference type="InterPro" id="IPR029149">
    <property type="entry name" value="Creatin/AminoP/Spt16_N"/>
</dbReference>
<dbReference type="Gene3D" id="3.90.230.10">
    <property type="entry name" value="Creatinase/methionine aminopeptidase superfamily"/>
    <property type="match status" value="1"/>
</dbReference>
<dbReference type="InterPro" id="IPR036005">
    <property type="entry name" value="Creatinase/aminopeptidase-like"/>
</dbReference>
<dbReference type="PANTHER" id="PTHR43763:SF6">
    <property type="entry name" value="XAA-PRO AMINOPEPTIDASE 1"/>
    <property type="match status" value="1"/>
</dbReference>
<name>A0A252A1J7_9PROT</name>
<evidence type="ECO:0000313" key="7">
    <source>
        <dbReference type="EMBL" id="OUI81218.1"/>
    </source>
</evidence>
<reference evidence="7 8" key="1">
    <citation type="submission" date="2014-06" db="EMBL/GenBank/DDBJ databases">
        <authorList>
            <person name="Ju J."/>
            <person name="Zhang J."/>
        </authorList>
    </citation>
    <scope>NUCLEOTIDE SEQUENCE [LARGE SCALE GENOMIC DNA]</scope>
    <source>
        <strain evidence="7">DmW_045</strain>
    </source>
</reference>
<dbReference type="RefSeq" id="WP_086552423.1">
    <property type="nucleotide sequence ID" value="NZ_JOMO01000024.1"/>
</dbReference>
<evidence type="ECO:0000259" key="4">
    <source>
        <dbReference type="Pfam" id="PF00557"/>
    </source>
</evidence>
<evidence type="ECO:0000256" key="1">
    <source>
        <dbReference type="ARBA" id="ARBA00008766"/>
    </source>
</evidence>
<feature type="domain" description="Peptidase M24" evidence="4">
    <location>
        <begin position="309"/>
        <end position="521"/>
    </location>
</feature>
<dbReference type="SUPFAM" id="SSF55920">
    <property type="entry name" value="Creatinase/aminopeptidase"/>
    <property type="match status" value="1"/>
</dbReference>
<dbReference type="GO" id="GO:0005737">
    <property type="term" value="C:cytoplasm"/>
    <property type="evidence" value="ECO:0007669"/>
    <property type="project" value="UniProtKB-ARBA"/>
</dbReference>
<comment type="similarity">
    <text evidence="1">Belongs to the peptidase M24B family.</text>
</comment>